<organism evidence="1 2">
    <name type="scientific">Reticulomyxa filosa</name>
    <dbReference type="NCBI Taxonomy" id="46433"/>
    <lineage>
        <taxon>Eukaryota</taxon>
        <taxon>Sar</taxon>
        <taxon>Rhizaria</taxon>
        <taxon>Retaria</taxon>
        <taxon>Foraminifera</taxon>
        <taxon>Monothalamids</taxon>
        <taxon>Reticulomyxidae</taxon>
        <taxon>Reticulomyxa</taxon>
    </lineage>
</organism>
<proteinExistence type="predicted"/>
<gene>
    <name evidence="1" type="ORF">RFI_31900</name>
</gene>
<accession>X6LXN8</accession>
<dbReference type="Proteomes" id="UP000023152">
    <property type="component" value="Unassembled WGS sequence"/>
</dbReference>
<keyword evidence="2" id="KW-1185">Reference proteome</keyword>
<dbReference type="OrthoDB" id="434814at2759"/>
<reference evidence="1 2" key="1">
    <citation type="journal article" date="2013" name="Curr. Biol.">
        <title>The Genome of the Foraminiferan Reticulomyxa filosa.</title>
        <authorList>
            <person name="Glockner G."/>
            <person name="Hulsmann N."/>
            <person name="Schleicher M."/>
            <person name="Noegel A.A."/>
            <person name="Eichinger L."/>
            <person name="Gallinger C."/>
            <person name="Pawlowski J."/>
            <person name="Sierra R."/>
            <person name="Euteneuer U."/>
            <person name="Pillet L."/>
            <person name="Moustafa A."/>
            <person name="Platzer M."/>
            <person name="Groth M."/>
            <person name="Szafranski K."/>
            <person name="Schliwa M."/>
        </authorList>
    </citation>
    <scope>NUCLEOTIDE SEQUENCE [LARGE SCALE GENOMIC DNA]</scope>
</reference>
<protein>
    <submittedName>
        <fullName evidence="1">Uncharacterized protein</fullName>
    </submittedName>
</protein>
<evidence type="ECO:0000313" key="1">
    <source>
        <dbReference type="EMBL" id="ETO05495.1"/>
    </source>
</evidence>
<dbReference type="AlphaFoldDB" id="X6LXN8"/>
<name>X6LXN8_RETFI</name>
<sequence length="76" mass="8953">MKLNETQIDSVFTCLINGLKGNSKWNRNLYAKYIGYLSMKLNKKQLDDIFECLNGLKDENECVLYVENQLKQFQQN</sequence>
<comment type="caution">
    <text evidence="1">The sequence shown here is derived from an EMBL/GenBank/DDBJ whole genome shotgun (WGS) entry which is preliminary data.</text>
</comment>
<evidence type="ECO:0000313" key="2">
    <source>
        <dbReference type="Proteomes" id="UP000023152"/>
    </source>
</evidence>
<dbReference type="EMBL" id="ASPP01028066">
    <property type="protein sequence ID" value="ETO05495.1"/>
    <property type="molecule type" value="Genomic_DNA"/>
</dbReference>